<feature type="transmembrane region" description="Helical" evidence="3">
    <location>
        <begin position="620"/>
        <end position="646"/>
    </location>
</feature>
<accession>A0A8S5UEA3</accession>
<feature type="transmembrane region" description="Helical" evidence="3">
    <location>
        <begin position="685"/>
        <end position="709"/>
    </location>
</feature>
<evidence type="ECO:0000256" key="3">
    <source>
        <dbReference type="SAM" id="Phobius"/>
    </source>
</evidence>
<feature type="transmembrane region" description="Helical" evidence="3">
    <location>
        <begin position="492"/>
        <end position="517"/>
    </location>
</feature>
<keyword evidence="2" id="KW-1188">Viral release from host cell</keyword>
<evidence type="ECO:0000256" key="1">
    <source>
        <dbReference type="ARBA" id="ARBA00022465"/>
    </source>
</evidence>
<dbReference type="GO" id="GO:0098003">
    <property type="term" value="P:viral tail assembly"/>
    <property type="evidence" value="ECO:0007669"/>
    <property type="project" value="UniProtKB-KW"/>
</dbReference>
<dbReference type="EMBL" id="BK016072">
    <property type="protein sequence ID" value="DAF92755.1"/>
    <property type="molecule type" value="Genomic_DNA"/>
</dbReference>
<dbReference type="Pfam" id="PF10145">
    <property type="entry name" value="PhageMin_Tail"/>
    <property type="match status" value="1"/>
</dbReference>
<feature type="transmembrane region" description="Helical" evidence="3">
    <location>
        <begin position="652"/>
        <end position="673"/>
    </location>
</feature>
<proteinExistence type="predicted"/>
<dbReference type="PANTHER" id="PTHR37813">
    <property type="entry name" value="FELS-2 PROPHAGE PROTEIN"/>
    <property type="match status" value="1"/>
</dbReference>
<feature type="transmembrane region" description="Helical" evidence="3">
    <location>
        <begin position="561"/>
        <end position="582"/>
    </location>
</feature>
<dbReference type="InterPro" id="IPR010090">
    <property type="entry name" value="Phage_tape_meas"/>
</dbReference>
<keyword evidence="3" id="KW-0472">Membrane</keyword>
<feature type="transmembrane region" description="Helical" evidence="3">
    <location>
        <begin position="588"/>
        <end position="613"/>
    </location>
</feature>
<evidence type="ECO:0000313" key="5">
    <source>
        <dbReference type="EMBL" id="DAF92755.1"/>
    </source>
</evidence>
<feature type="domain" description="Phage tail tape measure protein" evidence="4">
    <location>
        <begin position="100"/>
        <end position="284"/>
    </location>
</feature>
<evidence type="ECO:0000259" key="4">
    <source>
        <dbReference type="Pfam" id="PF10145"/>
    </source>
</evidence>
<feature type="transmembrane region" description="Helical" evidence="3">
    <location>
        <begin position="458"/>
        <end position="480"/>
    </location>
</feature>
<dbReference type="NCBIfam" id="TIGR01760">
    <property type="entry name" value="tape_meas_TP901"/>
    <property type="match status" value="1"/>
</dbReference>
<organism evidence="5">
    <name type="scientific">Siphoviridae sp. ctJLm32</name>
    <dbReference type="NCBI Taxonomy" id="2825431"/>
    <lineage>
        <taxon>Viruses</taxon>
        <taxon>Duplodnaviria</taxon>
        <taxon>Heunggongvirae</taxon>
        <taxon>Uroviricota</taxon>
        <taxon>Caudoviricetes</taxon>
    </lineage>
</organism>
<reference evidence="5" key="1">
    <citation type="journal article" date="2021" name="Proc. Natl. Acad. Sci. U.S.A.">
        <title>A Catalog of Tens of Thousands of Viruses from Human Metagenomes Reveals Hidden Associations with Chronic Diseases.</title>
        <authorList>
            <person name="Tisza M.J."/>
            <person name="Buck C.B."/>
        </authorList>
    </citation>
    <scope>NUCLEOTIDE SEQUENCE</scope>
    <source>
        <strain evidence="5">CtJLm32</strain>
    </source>
</reference>
<dbReference type="PANTHER" id="PTHR37813:SF1">
    <property type="entry name" value="FELS-2 PROPHAGE PROTEIN"/>
    <property type="match status" value="1"/>
</dbReference>
<protein>
    <submittedName>
        <fullName evidence="5">Minor tail protein</fullName>
    </submittedName>
</protein>
<name>A0A8S5UEA3_9CAUD</name>
<evidence type="ECO:0000256" key="2">
    <source>
        <dbReference type="ARBA" id="ARBA00022612"/>
    </source>
</evidence>
<keyword evidence="3" id="KW-1133">Transmembrane helix</keyword>
<keyword evidence="3" id="KW-0812">Transmembrane</keyword>
<sequence length="954" mass="95240">MADYTLSVDVTANDHASETFKKIQDNAKNFKSTVENAGQSMQKFGEKSESVGKNLTKSVTTPIVGVGAATAKLATDFGSSMAKVSTIADTTQVPIGDLKESILELSDDTGVAASDIAESAYQAISAGQSTGEAVNFVTSSTKLAKGGFTDAATSVDTLTTILNAYGDKAGDVTSVSDKLIMTQNLGKTTVDQLGASMGKIIPTANMYGVSLDNITSAYVTTTKNGIATAESTTYLNSMLNELGKAGTDVSDMLKEKTGKSFQELMESGMSLTDVLNIVQEACAESGKSIGDVFSSQEAAKGAATLVQHADDFNSAMQSMANSAGATNEAFNKIDSSSAENFAKALNRLKNAGIQFGEAVVPVVVPVLTELVSVVKGAADAFNSLPEPMQDMIVKGLAIAAAVGPVVTVFGKVTAVAGKVTSGFGSIAGKLGGLGSAASSASAPVSSAGAATGSLAKNALGLIAAGAGILLASAGLALLAYSAIQLAQAGPTAILTMVGMVAAIALLAVGAAALAPALTAGAAGLLAFGAAILMVGAGVALACAGVALLATQLPTISEYGQSAAVGIIALGVALMSFASGATMAGAGALILGAGLLVAGAGALTAAAGVTLLAVGVVALGAGIIVVAAGVNLLAAGLVVCGAGLVVVSNNAGTATAGLAAFTLAVAAAIIPITAGTVATTAFTVTMVALGASLTVSAGGATLLAAALLAVSAEMVVISTTANSASNDLKNMVKSIDIVDSGINNLKKVASSGLKAIASAFTAATPNVTAKATTMSLKMDDSVHKGFTKVPTYIMTTMTMANAVTLAQFVAINATVSGQMNRMVGTVRTSLNQMKSAFAGTRFKLNTSMALPHFSMSGNFNAQTKAVPKVHVSWYAKAYDEAMMFNTPQVVQANGFGDGPGNEVVSGDRHLVELFKEALGSYGGGDTIIPVYVGQERIDELVVTAKQRKDFRSGGR</sequence>
<keyword evidence="1" id="KW-1245">Viral tail assembly</keyword>
<feature type="transmembrane region" description="Helical" evidence="3">
    <location>
        <begin position="523"/>
        <end position="549"/>
    </location>
</feature>